<dbReference type="EMBL" id="JABSTU010000001">
    <property type="protein sequence ID" value="KAH8040009.1"/>
    <property type="molecule type" value="Genomic_DNA"/>
</dbReference>
<comment type="caution">
    <text evidence="2">The sequence shown here is derived from an EMBL/GenBank/DDBJ whole genome shotgun (WGS) entry which is preliminary data.</text>
</comment>
<gene>
    <name evidence="2" type="ORF">HPB51_009265</name>
</gene>
<sequence length="241" mass="26583">MDTTNPRMLTAESEEFRKAKAAFSGRIGRKSWCRASCPEAEMKNASLSLKAPGDTNASKSRYAREKKSERKGSTREKRSARGSGHHEGKVAERHTRERRKDDVSALDSAQREPRACWAAPRGLRGGGVAGRAKAGRLTFFSFVIREQRGKNGWAAARLLSHADAPLLGYDDDDRPLLLLRAHPSQPGKGAFVLGGRHPATITTQRGAGSSSLHLYRKGHGGLNKENYPQMRREHVYAPEEV</sequence>
<reference evidence="2" key="2">
    <citation type="submission" date="2021-09" db="EMBL/GenBank/DDBJ databases">
        <authorList>
            <person name="Jia N."/>
            <person name="Wang J."/>
            <person name="Shi W."/>
            <person name="Du L."/>
            <person name="Sun Y."/>
            <person name="Zhan W."/>
            <person name="Jiang J."/>
            <person name="Wang Q."/>
            <person name="Zhang B."/>
            <person name="Ji P."/>
            <person name="Sakyi L.B."/>
            <person name="Cui X."/>
            <person name="Yuan T."/>
            <person name="Jiang B."/>
            <person name="Yang W."/>
            <person name="Lam T.T.-Y."/>
            <person name="Chang Q."/>
            <person name="Ding S."/>
            <person name="Wang X."/>
            <person name="Zhu J."/>
            <person name="Ruan X."/>
            <person name="Zhao L."/>
            <person name="Wei J."/>
            <person name="Que T."/>
            <person name="Du C."/>
            <person name="Cheng J."/>
            <person name="Dai P."/>
            <person name="Han X."/>
            <person name="Huang E."/>
            <person name="Gao Y."/>
            <person name="Liu J."/>
            <person name="Shao H."/>
            <person name="Ye R."/>
            <person name="Li L."/>
            <person name="Wei W."/>
            <person name="Wang X."/>
            <person name="Wang C."/>
            <person name="Huo Q."/>
            <person name="Li W."/>
            <person name="Guo W."/>
            <person name="Chen H."/>
            <person name="Chen S."/>
            <person name="Zhou L."/>
            <person name="Zhou L."/>
            <person name="Ni X."/>
            <person name="Tian J."/>
            <person name="Zhou Y."/>
            <person name="Sheng Y."/>
            <person name="Liu T."/>
            <person name="Pan Y."/>
            <person name="Xia L."/>
            <person name="Li J."/>
            <person name="Zhao F."/>
            <person name="Cao W."/>
        </authorList>
    </citation>
    <scope>NUCLEOTIDE SEQUENCE</scope>
    <source>
        <strain evidence="2">Rmic-2018</strain>
        <tissue evidence="2">Larvae</tissue>
    </source>
</reference>
<feature type="region of interest" description="Disordered" evidence="1">
    <location>
        <begin position="43"/>
        <end position="111"/>
    </location>
</feature>
<organism evidence="2 3">
    <name type="scientific">Rhipicephalus microplus</name>
    <name type="common">Cattle tick</name>
    <name type="synonym">Boophilus microplus</name>
    <dbReference type="NCBI Taxonomy" id="6941"/>
    <lineage>
        <taxon>Eukaryota</taxon>
        <taxon>Metazoa</taxon>
        <taxon>Ecdysozoa</taxon>
        <taxon>Arthropoda</taxon>
        <taxon>Chelicerata</taxon>
        <taxon>Arachnida</taxon>
        <taxon>Acari</taxon>
        <taxon>Parasitiformes</taxon>
        <taxon>Ixodida</taxon>
        <taxon>Ixodoidea</taxon>
        <taxon>Ixodidae</taxon>
        <taxon>Rhipicephalinae</taxon>
        <taxon>Rhipicephalus</taxon>
        <taxon>Boophilus</taxon>
    </lineage>
</organism>
<dbReference type="Proteomes" id="UP000821866">
    <property type="component" value="Chromosome 1"/>
</dbReference>
<reference evidence="2" key="1">
    <citation type="journal article" date="2020" name="Cell">
        <title>Large-Scale Comparative Analyses of Tick Genomes Elucidate Their Genetic Diversity and Vector Capacities.</title>
        <authorList>
            <consortium name="Tick Genome and Microbiome Consortium (TIGMIC)"/>
            <person name="Jia N."/>
            <person name="Wang J."/>
            <person name="Shi W."/>
            <person name="Du L."/>
            <person name="Sun Y."/>
            <person name="Zhan W."/>
            <person name="Jiang J.F."/>
            <person name="Wang Q."/>
            <person name="Zhang B."/>
            <person name="Ji P."/>
            <person name="Bell-Sakyi L."/>
            <person name="Cui X.M."/>
            <person name="Yuan T.T."/>
            <person name="Jiang B.G."/>
            <person name="Yang W.F."/>
            <person name="Lam T.T."/>
            <person name="Chang Q.C."/>
            <person name="Ding S.J."/>
            <person name="Wang X.J."/>
            <person name="Zhu J.G."/>
            <person name="Ruan X.D."/>
            <person name="Zhao L."/>
            <person name="Wei J.T."/>
            <person name="Ye R.Z."/>
            <person name="Que T.C."/>
            <person name="Du C.H."/>
            <person name="Zhou Y.H."/>
            <person name="Cheng J.X."/>
            <person name="Dai P.F."/>
            <person name="Guo W.B."/>
            <person name="Han X.H."/>
            <person name="Huang E.J."/>
            <person name="Li L.F."/>
            <person name="Wei W."/>
            <person name="Gao Y.C."/>
            <person name="Liu J.Z."/>
            <person name="Shao H.Z."/>
            <person name="Wang X."/>
            <person name="Wang C.C."/>
            <person name="Yang T.C."/>
            <person name="Huo Q.B."/>
            <person name="Li W."/>
            <person name="Chen H.Y."/>
            <person name="Chen S.E."/>
            <person name="Zhou L.G."/>
            <person name="Ni X.B."/>
            <person name="Tian J.H."/>
            <person name="Sheng Y."/>
            <person name="Liu T."/>
            <person name="Pan Y.S."/>
            <person name="Xia L.Y."/>
            <person name="Li J."/>
            <person name="Zhao F."/>
            <person name="Cao W.C."/>
        </authorList>
    </citation>
    <scope>NUCLEOTIDE SEQUENCE</scope>
    <source>
        <strain evidence="2">Rmic-2018</strain>
    </source>
</reference>
<evidence type="ECO:0000313" key="3">
    <source>
        <dbReference type="Proteomes" id="UP000821866"/>
    </source>
</evidence>
<dbReference type="VEuPathDB" id="VectorBase:LOC119163959"/>
<proteinExistence type="predicted"/>
<feature type="compositionally biased region" description="Basic and acidic residues" evidence="1">
    <location>
        <begin position="62"/>
        <end position="111"/>
    </location>
</feature>
<accession>A0A9J6F0J2</accession>
<protein>
    <submittedName>
        <fullName evidence="2">Uncharacterized protein</fullName>
    </submittedName>
</protein>
<dbReference type="AlphaFoldDB" id="A0A9J6F0J2"/>
<evidence type="ECO:0000256" key="1">
    <source>
        <dbReference type="SAM" id="MobiDB-lite"/>
    </source>
</evidence>
<name>A0A9J6F0J2_RHIMP</name>
<evidence type="ECO:0000313" key="2">
    <source>
        <dbReference type="EMBL" id="KAH8040009.1"/>
    </source>
</evidence>
<keyword evidence="3" id="KW-1185">Reference proteome</keyword>